<dbReference type="AlphaFoldDB" id="A0A830HBB8"/>
<dbReference type="GO" id="GO:0046540">
    <property type="term" value="C:U4/U6 x U5 tri-snRNP complex"/>
    <property type="evidence" value="ECO:0007669"/>
    <property type="project" value="InterPro"/>
</dbReference>
<organism evidence="11 12">
    <name type="scientific">Pycnococcus provasolii</name>
    <dbReference type="NCBI Taxonomy" id="41880"/>
    <lineage>
        <taxon>Eukaryota</taxon>
        <taxon>Viridiplantae</taxon>
        <taxon>Chlorophyta</taxon>
        <taxon>Pseudoscourfieldiophyceae</taxon>
        <taxon>Pseudoscourfieldiales</taxon>
        <taxon>Pycnococcaceae</taxon>
        <taxon>Pycnococcus</taxon>
    </lineage>
</organism>
<dbReference type="EMBL" id="BNJQ01000006">
    <property type="protein sequence ID" value="GHP04038.1"/>
    <property type="molecule type" value="Genomic_DNA"/>
</dbReference>
<keyword evidence="3" id="KW-0507">mRNA processing</keyword>
<keyword evidence="12" id="KW-1185">Reference proteome</keyword>
<evidence type="ECO:0000313" key="11">
    <source>
        <dbReference type="EMBL" id="GHP04038.1"/>
    </source>
</evidence>
<keyword evidence="5" id="KW-0694">RNA-binding</keyword>
<evidence type="ECO:0000259" key="10">
    <source>
        <dbReference type="PROSITE" id="PS51358"/>
    </source>
</evidence>
<dbReference type="Pfam" id="PF09785">
    <property type="entry name" value="Prp31_C"/>
    <property type="match status" value="1"/>
</dbReference>
<feature type="compositionally biased region" description="Basic residues" evidence="9">
    <location>
        <begin position="416"/>
        <end position="425"/>
    </location>
</feature>
<evidence type="ECO:0000256" key="8">
    <source>
        <dbReference type="ARBA" id="ARBA00023274"/>
    </source>
</evidence>
<dbReference type="GO" id="GO:0003723">
    <property type="term" value="F:RNA binding"/>
    <property type="evidence" value="ECO:0007669"/>
    <property type="project" value="UniProtKB-KW"/>
</dbReference>
<proteinExistence type="inferred from homology"/>
<protein>
    <recommendedName>
        <fullName evidence="10">Nop domain-containing protein</fullName>
    </recommendedName>
</protein>
<dbReference type="Pfam" id="PF01798">
    <property type="entry name" value="Nop"/>
    <property type="match status" value="1"/>
</dbReference>
<evidence type="ECO:0000256" key="2">
    <source>
        <dbReference type="ARBA" id="ARBA00005572"/>
    </source>
</evidence>
<evidence type="ECO:0000256" key="5">
    <source>
        <dbReference type="ARBA" id="ARBA00022884"/>
    </source>
</evidence>
<dbReference type="SMART" id="SM00931">
    <property type="entry name" value="NOSIC"/>
    <property type="match status" value="1"/>
</dbReference>
<dbReference type="Gene3D" id="1.10.246.90">
    <property type="entry name" value="Nop domain"/>
    <property type="match status" value="1"/>
</dbReference>
<dbReference type="GO" id="GO:0000244">
    <property type="term" value="P:spliceosomal tri-snRNP complex assembly"/>
    <property type="evidence" value="ECO:0007669"/>
    <property type="project" value="InterPro"/>
</dbReference>
<feature type="compositionally biased region" description="Acidic residues" evidence="9">
    <location>
        <begin position="11"/>
        <end position="22"/>
    </location>
</feature>
<dbReference type="PANTHER" id="PTHR13904:SF0">
    <property type="entry name" value="U4_U6 SMALL NUCLEAR RIBONUCLEOPROTEIN PRP31"/>
    <property type="match status" value="1"/>
</dbReference>
<dbReference type="InterPro" id="IPR036070">
    <property type="entry name" value="Nop_dom_sf"/>
</dbReference>
<comment type="subcellular location">
    <subcellularLocation>
        <location evidence="1">Nucleus</location>
    </subcellularLocation>
</comment>
<keyword evidence="7" id="KW-0539">Nucleus</keyword>
<evidence type="ECO:0000256" key="1">
    <source>
        <dbReference type="ARBA" id="ARBA00004123"/>
    </source>
</evidence>
<dbReference type="PROSITE" id="PS51358">
    <property type="entry name" value="NOP"/>
    <property type="match status" value="1"/>
</dbReference>
<dbReference type="GO" id="GO:0071011">
    <property type="term" value="C:precatalytic spliceosome"/>
    <property type="evidence" value="ECO:0007669"/>
    <property type="project" value="TreeGrafter"/>
</dbReference>
<dbReference type="GO" id="GO:0005687">
    <property type="term" value="C:U4 snRNP"/>
    <property type="evidence" value="ECO:0007669"/>
    <property type="project" value="TreeGrafter"/>
</dbReference>
<keyword evidence="4" id="KW-0747">Spliceosome</keyword>
<dbReference type="InterPro" id="IPR019175">
    <property type="entry name" value="Prp31_C"/>
</dbReference>
<evidence type="ECO:0000256" key="9">
    <source>
        <dbReference type="SAM" id="MobiDB-lite"/>
    </source>
</evidence>
<evidence type="ECO:0000256" key="7">
    <source>
        <dbReference type="ARBA" id="ARBA00023242"/>
    </source>
</evidence>
<dbReference type="InterPro" id="IPR027105">
    <property type="entry name" value="Prp31"/>
</dbReference>
<name>A0A830HBB8_9CHLO</name>
<dbReference type="InterPro" id="IPR012976">
    <property type="entry name" value="NOSIC"/>
</dbReference>
<keyword evidence="6" id="KW-0508">mRNA splicing</keyword>
<feature type="region of interest" description="Disordered" evidence="9">
    <location>
        <begin position="11"/>
        <end position="34"/>
    </location>
</feature>
<evidence type="ECO:0000256" key="3">
    <source>
        <dbReference type="ARBA" id="ARBA00022664"/>
    </source>
</evidence>
<dbReference type="InterPro" id="IPR002687">
    <property type="entry name" value="Nop_dom"/>
</dbReference>
<dbReference type="SUPFAM" id="SSF89124">
    <property type="entry name" value="Nop domain"/>
    <property type="match status" value="1"/>
</dbReference>
<gene>
    <name evidence="11" type="ORF">PPROV_000279200</name>
</gene>
<dbReference type="Gene3D" id="1.10.287.4070">
    <property type="match status" value="1"/>
</dbReference>
<comment type="similarity">
    <text evidence="2">Belongs to the PRP31 family.</text>
</comment>
<dbReference type="PANTHER" id="PTHR13904">
    <property type="entry name" value="PRE-MRNA SPLICING FACTOR PRP31"/>
    <property type="match status" value="1"/>
</dbReference>
<evidence type="ECO:0000313" key="12">
    <source>
        <dbReference type="Proteomes" id="UP000660262"/>
    </source>
</evidence>
<comment type="caution">
    <text evidence="11">The sequence shown here is derived from an EMBL/GenBank/DDBJ whole genome shotgun (WGS) entry which is preliminary data.</text>
</comment>
<accession>A0A830HBB8</accession>
<dbReference type="InterPro" id="IPR042239">
    <property type="entry name" value="Nop_C"/>
</dbReference>
<dbReference type="OrthoDB" id="4771285at2759"/>
<dbReference type="Proteomes" id="UP000660262">
    <property type="component" value="Unassembled WGS sequence"/>
</dbReference>
<reference evidence="11" key="1">
    <citation type="submission" date="2020-10" db="EMBL/GenBank/DDBJ databases">
        <title>Unveiling of a novel bifunctional photoreceptor, Dualchrome1, isolated from a cosmopolitan green alga.</title>
        <authorList>
            <person name="Suzuki S."/>
            <person name="Kawachi M."/>
        </authorList>
    </citation>
    <scope>NUCLEOTIDE SEQUENCE</scope>
    <source>
        <strain evidence="11">NIES 2893</strain>
    </source>
</reference>
<sequence>MDADFLADLDALSDSDHDDDGNDNGNGNGNDGNATLLLLEPGNVQSSLVGSSLLGHDGKGIASGAASMQVHGLVGAAASAASGSGSAALRTSSRLLASHKYVSVMATIKQDVKADEEANNSAAWGATPMQEDGAAAAAAPAAAAPNTTTDNIVTTCNALSQEIDSVIVDLHTYLKHKYSSRFPELASLVPSPVDYAKVVKLVGNSTNLTSINFDNILPPATVMVVSVTAAGENATQPLPEDTLASIREACDVCLRLDADKAAILAFVQAHMAGVAPNLSAIVGTEVASKLMGAAGGLLALSRIPACNIQVLGAKKRSLAGFSNAGAAVKAHQGFIAEAPAVLGVPPHLRPRIFRLVASKCALAARLDALGGKSRGTGEHGRAMAEEIASKAIKFEEGGPQATIKPLPIPDAGEQKKSRRGGRRFAKQKERLAMSEMAKQANRLAFSVDHAEEEVIEGDESLGLGMLGKERESGRLRLQARASQMKLSAKAQKKLKGREARNNTPLSGAASGLASSLAFTPVQGIELIAGTTIPGQRDQSDGTKTYFKR</sequence>
<feature type="domain" description="Nop" evidence="10">
    <location>
        <begin position="274"/>
        <end position="396"/>
    </location>
</feature>
<keyword evidence="8" id="KW-0687">Ribonucleoprotein</keyword>
<evidence type="ECO:0000256" key="4">
    <source>
        <dbReference type="ARBA" id="ARBA00022728"/>
    </source>
</evidence>
<feature type="region of interest" description="Disordered" evidence="9">
    <location>
        <begin position="398"/>
        <end position="426"/>
    </location>
</feature>
<evidence type="ECO:0000256" key="6">
    <source>
        <dbReference type="ARBA" id="ARBA00023187"/>
    </source>
</evidence>